<evidence type="ECO:0000313" key="2">
    <source>
        <dbReference type="EMBL" id="KAJ5617899.1"/>
    </source>
</evidence>
<reference evidence="2" key="1">
    <citation type="journal article" date="2023" name="IMA Fungus">
        <title>Comparative genomic study of the Penicillium genus elucidates a diverse pangenome and 15 lateral gene transfer events.</title>
        <authorList>
            <person name="Petersen C."/>
            <person name="Sorensen T."/>
            <person name="Nielsen M.R."/>
            <person name="Sondergaard T.E."/>
            <person name="Sorensen J.L."/>
            <person name="Fitzpatrick D.A."/>
            <person name="Frisvad J.C."/>
            <person name="Nielsen K.L."/>
        </authorList>
    </citation>
    <scope>NUCLEOTIDE SEQUENCE</scope>
    <source>
        <strain evidence="2">IBT 12815</strain>
    </source>
</reference>
<sequence>MVFVVKILRTGLGFVSEAIHTAKDRSASNDQALYNLPNDCLADKFETPASDQKACADSSLSSSPSEQPHDRNIIEGELHTSHVGRDHSLESVASADQDEVAWQLDDLIECLEQPDSSENSDSLPHSDNLTELHGGPEQDEEEKIKQREALARELLAIAGPAPEELQRLPCPVIIPQRRPRNKDRGFVRAYAPDLDKCGIKQEFFLQFLQYLDTVNRASAWIEVVFIAAQITSSLPFPAAMAVGTVLSVIAGTARELQKRTRSNTFLEMVNRDIFMPRGLFVMVMAFKPDDSEQQGPLGKATNSLKESLFKKEKVDINQAAMKWSDTDSKRSNFGKALDKIRVQSGETKSELELPERASLIYPQLDQIASGTYKEEQSQGIIEKIRDAGQWATDYMDRRAMVFYEKKHPGTPMVVPSEQRKPMKSRFNDPDHPANSGSIISLVTGGLVPLPGPGKLLAKRNEALGINRLFGKPVDSEDGRVIPSTGKYYIKKVFQKNVLYLAVVNLPTEKETEDLKAQFDNMMEQSESNRSDGEPSHAPRPETASELNSDRTLT</sequence>
<dbReference type="InterPro" id="IPR053221">
    <property type="entry name" value="Burnettramic_acid_biosynth"/>
</dbReference>
<keyword evidence="3" id="KW-1185">Reference proteome</keyword>
<protein>
    <submittedName>
        <fullName evidence="2">Uncharacterized protein</fullName>
    </submittedName>
</protein>
<reference evidence="2" key="2">
    <citation type="submission" date="2023-01" db="EMBL/GenBank/DDBJ databases">
        <authorList>
            <person name="Petersen C."/>
        </authorList>
    </citation>
    <scope>NUCLEOTIDE SEQUENCE</scope>
    <source>
        <strain evidence="2">IBT 12815</strain>
    </source>
</reference>
<feature type="compositionally biased region" description="Basic and acidic residues" evidence="1">
    <location>
        <begin position="526"/>
        <end position="539"/>
    </location>
</feature>
<feature type="compositionally biased region" description="Polar residues" evidence="1">
    <location>
        <begin position="114"/>
        <end position="127"/>
    </location>
</feature>
<dbReference type="PANTHER" id="PTHR38887">
    <property type="entry name" value="CHROMOSOME 21, WHOLE GENOME SHOTGUN SEQUENCE"/>
    <property type="match status" value="1"/>
</dbReference>
<feature type="compositionally biased region" description="Basic and acidic residues" evidence="1">
    <location>
        <begin position="128"/>
        <end position="143"/>
    </location>
</feature>
<organism evidence="2 3">
    <name type="scientific">Penicillium hordei</name>
    <dbReference type="NCBI Taxonomy" id="40994"/>
    <lineage>
        <taxon>Eukaryota</taxon>
        <taxon>Fungi</taxon>
        <taxon>Dikarya</taxon>
        <taxon>Ascomycota</taxon>
        <taxon>Pezizomycotina</taxon>
        <taxon>Eurotiomycetes</taxon>
        <taxon>Eurotiomycetidae</taxon>
        <taxon>Eurotiales</taxon>
        <taxon>Aspergillaceae</taxon>
        <taxon>Penicillium</taxon>
    </lineage>
</organism>
<dbReference type="PANTHER" id="PTHR38887:SF1">
    <property type="entry name" value="RAS MODIFICATION PROTEIN ERF4"/>
    <property type="match status" value="1"/>
</dbReference>
<accession>A0AAD6EIE0</accession>
<evidence type="ECO:0000313" key="3">
    <source>
        <dbReference type="Proteomes" id="UP001213799"/>
    </source>
</evidence>
<dbReference type="GeneID" id="81584313"/>
<feature type="region of interest" description="Disordered" evidence="1">
    <location>
        <begin position="114"/>
        <end position="143"/>
    </location>
</feature>
<name>A0AAD6EIE0_9EURO</name>
<dbReference type="Proteomes" id="UP001213799">
    <property type="component" value="Unassembled WGS sequence"/>
</dbReference>
<dbReference type="RefSeq" id="XP_056759066.1">
    <property type="nucleotide sequence ID" value="XM_056894071.1"/>
</dbReference>
<feature type="region of interest" description="Disordered" evidence="1">
    <location>
        <begin position="518"/>
        <end position="553"/>
    </location>
</feature>
<proteinExistence type="predicted"/>
<dbReference type="EMBL" id="JAQJAE010000001">
    <property type="protein sequence ID" value="KAJ5617899.1"/>
    <property type="molecule type" value="Genomic_DNA"/>
</dbReference>
<feature type="compositionally biased region" description="Polar residues" evidence="1">
    <location>
        <begin position="544"/>
        <end position="553"/>
    </location>
</feature>
<dbReference type="AlphaFoldDB" id="A0AAD6EIE0"/>
<gene>
    <name evidence="2" type="ORF">N7537_003013</name>
</gene>
<comment type="caution">
    <text evidence="2">The sequence shown here is derived from an EMBL/GenBank/DDBJ whole genome shotgun (WGS) entry which is preliminary data.</text>
</comment>
<evidence type="ECO:0000256" key="1">
    <source>
        <dbReference type="SAM" id="MobiDB-lite"/>
    </source>
</evidence>